<gene>
    <name evidence="2" type="ORF">O181_065899</name>
</gene>
<organism evidence="2 3">
    <name type="scientific">Austropuccinia psidii MF-1</name>
    <dbReference type="NCBI Taxonomy" id="1389203"/>
    <lineage>
        <taxon>Eukaryota</taxon>
        <taxon>Fungi</taxon>
        <taxon>Dikarya</taxon>
        <taxon>Basidiomycota</taxon>
        <taxon>Pucciniomycotina</taxon>
        <taxon>Pucciniomycetes</taxon>
        <taxon>Pucciniales</taxon>
        <taxon>Sphaerophragmiaceae</taxon>
        <taxon>Austropuccinia</taxon>
    </lineage>
</organism>
<protein>
    <submittedName>
        <fullName evidence="2">Uncharacterized protein</fullName>
    </submittedName>
</protein>
<dbReference type="AlphaFoldDB" id="A0A9Q3ERY5"/>
<dbReference type="EMBL" id="AVOT02032429">
    <property type="protein sequence ID" value="MBW0526184.1"/>
    <property type="molecule type" value="Genomic_DNA"/>
</dbReference>
<keyword evidence="3" id="KW-1185">Reference proteome</keyword>
<dbReference type="Proteomes" id="UP000765509">
    <property type="component" value="Unassembled WGS sequence"/>
</dbReference>
<evidence type="ECO:0000313" key="2">
    <source>
        <dbReference type="EMBL" id="MBW0526184.1"/>
    </source>
</evidence>
<accession>A0A9Q3ERY5</accession>
<reference evidence="2" key="1">
    <citation type="submission" date="2021-03" db="EMBL/GenBank/DDBJ databases">
        <title>Draft genome sequence of rust myrtle Austropuccinia psidii MF-1, a brazilian biotype.</title>
        <authorList>
            <person name="Quecine M.C."/>
            <person name="Pachon D.M.R."/>
            <person name="Bonatelli M.L."/>
            <person name="Correr F.H."/>
            <person name="Franceschini L.M."/>
            <person name="Leite T.F."/>
            <person name="Margarido G.R.A."/>
            <person name="Almeida C.A."/>
            <person name="Ferrarezi J.A."/>
            <person name="Labate C.A."/>
        </authorList>
    </citation>
    <scope>NUCLEOTIDE SEQUENCE</scope>
    <source>
        <strain evidence="2">MF-1</strain>
    </source>
</reference>
<feature type="region of interest" description="Disordered" evidence="1">
    <location>
        <begin position="58"/>
        <end position="119"/>
    </location>
</feature>
<name>A0A9Q3ERY5_9BASI</name>
<comment type="caution">
    <text evidence="2">The sequence shown here is derived from an EMBL/GenBank/DDBJ whole genome shotgun (WGS) entry which is preliminary data.</text>
</comment>
<proteinExistence type="predicted"/>
<evidence type="ECO:0000256" key="1">
    <source>
        <dbReference type="SAM" id="MobiDB-lite"/>
    </source>
</evidence>
<sequence>MPKLLAGGHKLLLTHQELSGSGENNRNLRRMDPIVLERQDQKIKNWLKNQSFLPIDQEKELEMTSALGKEGPMASTTSKPAPEMSKDKPKGAQKKKKGPRNNQGKSKAKANWQRSYSQG</sequence>
<evidence type="ECO:0000313" key="3">
    <source>
        <dbReference type="Proteomes" id="UP000765509"/>
    </source>
</evidence>